<proteinExistence type="predicted"/>
<dbReference type="EMBL" id="BK016190">
    <property type="protein sequence ID" value="DAG01296.1"/>
    <property type="molecule type" value="Genomic_DNA"/>
</dbReference>
<name>A0A8S5V3F7_9CAUD</name>
<evidence type="ECO:0000313" key="1">
    <source>
        <dbReference type="EMBL" id="DAG01296.1"/>
    </source>
</evidence>
<reference evidence="1" key="1">
    <citation type="journal article" date="2021" name="Proc. Natl. Acad. Sci. U.S.A.">
        <title>A Catalog of Tens of Thousands of Viruses from Human Metagenomes Reveals Hidden Associations with Chronic Diseases.</title>
        <authorList>
            <person name="Tisza M.J."/>
            <person name="Buck C.B."/>
        </authorList>
    </citation>
    <scope>NUCLEOTIDE SEQUENCE</scope>
    <source>
        <strain evidence="1">Ctk6V34</strain>
    </source>
</reference>
<sequence>MKTLDFDDGVINLDVNGTGRIFSFNPTDTKIYEGFLEMVRDTPQKLNQLSVKAEKLEAKKLDDNERTAEELKIYAEIDKILREAFDNTFGEGQADVMFGNQVVCGLGNNGDFIFSNGLMALFPHFEKETKKRKQKVKSVVAQYK</sequence>
<organism evidence="1">
    <name type="scientific">Myoviridae sp. ctk6V34</name>
    <dbReference type="NCBI Taxonomy" id="2825164"/>
    <lineage>
        <taxon>Viruses</taxon>
        <taxon>Duplodnaviria</taxon>
        <taxon>Heunggongvirae</taxon>
        <taxon>Uroviricota</taxon>
        <taxon>Caudoviricetes</taxon>
    </lineage>
</organism>
<protein>
    <submittedName>
        <fullName evidence="1">Tail assembly chaperone</fullName>
    </submittedName>
</protein>
<accession>A0A8S5V3F7</accession>